<keyword evidence="5 8" id="KW-1133">Transmembrane helix</keyword>
<feature type="domain" description="Sulfatase N-terminal" evidence="9">
    <location>
        <begin position="191"/>
        <end position="466"/>
    </location>
</feature>
<dbReference type="InterPro" id="IPR040423">
    <property type="entry name" value="PEA_transferase"/>
</dbReference>
<dbReference type="CDD" id="cd16017">
    <property type="entry name" value="LptA"/>
    <property type="match status" value="1"/>
</dbReference>
<reference evidence="10 11" key="1">
    <citation type="submission" date="2019-03" db="EMBL/GenBank/DDBJ databases">
        <title>Genomic Encyclopedia of Type Strains, Phase IV (KMG-IV): sequencing the most valuable type-strain genomes for metagenomic binning, comparative biology and taxonomic classification.</title>
        <authorList>
            <person name="Goeker M."/>
        </authorList>
    </citation>
    <scope>NUCLEOTIDE SEQUENCE [LARGE SCALE GENOMIC DNA]</scope>
    <source>
        <strain evidence="10 11">DSM 28231</strain>
    </source>
</reference>
<dbReference type="AlphaFoldDB" id="A0A4V6NQ96"/>
<comment type="subcellular location">
    <subcellularLocation>
        <location evidence="1">Cell membrane</location>
        <topology evidence="1">Multi-pass membrane protein</topology>
    </subcellularLocation>
</comment>
<dbReference type="InterPro" id="IPR000917">
    <property type="entry name" value="Sulfatase_N"/>
</dbReference>
<keyword evidence="3 10" id="KW-0808">Transferase</keyword>
<sequence>MKKYFALILSVICLYFISKLSLQGSGFFDEPSIITIIAFSIIIIALNASKKLFYFILLPIILIHALYTPIGLSFSSPTYSYIASVFATTFSESKEFLQQIPISRYLTAIVQILLLFVFRYITQQFHIYLHKNKTLVAFGLLTLALSVSPLKLISEGYTETMKVKKELERLNNFQIPSQWGQSTLENTKYDDYVLIIGESARRDYLNAYGYPVNDTPFMNSVNGTVVNGLTSGGTNTIASLRLMLTQPNTQTWEPHYELTLIDLIKSAGIKTYWLSMQGQLGEFDTPISSIASKSDMTYFFKKGSSFDENISDFKLIPKFDEVLQTPTETKRFIVLHLYGSHPLACDRVEDYPLIYEQEKLDKKYRYINCYISSIKKTDELLKQVYETLQKNAEKNHRTFSMIYFSDHGVAHSDTNGEMFLGNNYASKFHHNIPLLKISSDDTEHKTLTSFKSGLNFTNAIANWIGIRNPKVDNSFDLFNGIDDPSDYGLKEKIQKYKHPTDPAIDISKP</sequence>
<evidence type="ECO:0000313" key="10">
    <source>
        <dbReference type="EMBL" id="TCP14290.1"/>
    </source>
</evidence>
<feature type="transmembrane region" description="Helical" evidence="8">
    <location>
        <begin position="55"/>
        <end position="82"/>
    </location>
</feature>
<keyword evidence="2" id="KW-1003">Cell membrane</keyword>
<dbReference type="OrthoDB" id="9786870at2"/>
<protein>
    <submittedName>
        <fullName evidence="10">Glucan phosphoethanolaminetransferase (Alkaline phosphatase superfamily)</fullName>
    </submittedName>
</protein>
<gene>
    <name evidence="10" type="ORF">EV697_101430</name>
</gene>
<keyword evidence="6 8" id="KW-0472">Membrane</keyword>
<dbReference type="Gene3D" id="3.40.720.10">
    <property type="entry name" value="Alkaline Phosphatase, subunit A"/>
    <property type="match status" value="1"/>
</dbReference>
<dbReference type="GO" id="GO:0005886">
    <property type="term" value="C:plasma membrane"/>
    <property type="evidence" value="ECO:0007669"/>
    <property type="project" value="UniProtKB-SubCell"/>
</dbReference>
<evidence type="ECO:0000256" key="1">
    <source>
        <dbReference type="ARBA" id="ARBA00004651"/>
    </source>
</evidence>
<evidence type="ECO:0000256" key="8">
    <source>
        <dbReference type="SAM" id="Phobius"/>
    </source>
</evidence>
<dbReference type="Proteomes" id="UP000294841">
    <property type="component" value="Unassembled WGS sequence"/>
</dbReference>
<dbReference type="RefSeq" id="WP_132022037.1">
    <property type="nucleotide sequence ID" value="NZ_CP016605.1"/>
</dbReference>
<evidence type="ECO:0000256" key="7">
    <source>
        <dbReference type="ARBA" id="ARBA00038481"/>
    </source>
</evidence>
<comment type="caution">
    <text evidence="10">The sequence shown here is derived from an EMBL/GenBank/DDBJ whole genome shotgun (WGS) entry which is preliminary data.</text>
</comment>
<evidence type="ECO:0000256" key="2">
    <source>
        <dbReference type="ARBA" id="ARBA00022475"/>
    </source>
</evidence>
<dbReference type="InterPro" id="IPR017850">
    <property type="entry name" value="Alkaline_phosphatase_core_sf"/>
</dbReference>
<feature type="transmembrane region" description="Helical" evidence="8">
    <location>
        <begin position="102"/>
        <end position="122"/>
    </location>
</feature>
<proteinExistence type="inferred from homology"/>
<dbReference type="InterPro" id="IPR058130">
    <property type="entry name" value="PEA_transf_C"/>
</dbReference>
<dbReference type="PANTHER" id="PTHR30443:SF4">
    <property type="entry name" value="PHOSPHOETHANOLAMINE TRANSFERASE OPGE-RELATED"/>
    <property type="match status" value="1"/>
</dbReference>
<comment type="similarity">
    <text evidence="7">Belongs to the phosphoethanolamine transferase family.</text>
</comment>
<evidence type="ECO:0000259" key="9">
    <source>
        <dbReference type="Pfam" id="PF00884"/>
    </source>
</evidence>
<keyword evidence="4 8" id="KW-0812">Transmembrane</keyword>
<feature type="transmembrane region" description="Helical" evidence="8">
    <location>
        <begin position="32"/>
        <end position="48"/>
    </location>
</feature>
<evidence type="ECO:0000256" key="4">
    <source>
        <dbReference type="ARBA" id="ARBA00022692"/>
    </source>
</evidence>
<evidence type="ECO:0000256" key="5">
    <source>
        <dbReference type="ARBA" id="ARBA00022989"/>
    </source>
</evidence>
<dbReference type="PANTHER" id="PTHR30443">
    <property type="entry name" value="INNER MEMBRANE PROTEIN"/>
    <property type="match status" value="1"/>
</dbReference>
<dbReference type="SUPFAM" id="SSF53649">
    <property type="entry name" value="Alkaline phosphatase-like"/>
    <property type="match status" value="1"/>
</dbReference>
<organism evidence="10 11">
    <name type="scientific">Bisgaardia hudsonensis</name>
    <dbReference type="NCBI Taxonomy" id="109472"/>
    <lineage>
        <taxon>Bacteria</taxon>
        <taxon>Pseudomonadati</taxon>
        <taxon>Pseudomonadota</taxon>
        <taxon>Gammaproteobacteria</taxon>
        <taxon>Pasteurellales</taxon>
        <taxon>Pasteurellaceae</taxon>
        <taxon>Bisgaardia</taxon>
    </lineage>
</organism>
<dbReference type="GO" id="GO:0016776">
    <property type="term" value="F:phosphotransferase activity, phosphate group as acceptor"/>
    <property type="evidence" value="ECO:0007669"/>
    <property type="project" value="TreeGrafter"/>
</dbReference>
<evidence type="ECO:0000256" key="3">
    <source>
        <dbReference type="ARBA" id="ARBA00022679"/>
    </source>
</evidence>
<dbReference type="EMBL" id="SLXI01000001">
    <property type="protein sequence ID" value="TCP14290.1"/>
    <property type="molecule type" value="Genomic_DNA"/>
</dbReference>
<dbReference type="GO" id="GO:0009244">
    <property type="term" value="P:lipopolysaccharide core region biosynthetic process"/>
    <property type="evidence" value="ECO:0007669"/>
    <property type="project" value="TreeGrafter"/>
</dbReference>
<dbReference type="Pfam" id="PF00884">
    <property type="entry name" value="Sulfatase"/>
    <property type="match status" value="1"/>
</dbReference>
<feature type="transmembrane region" description="Helical" evidence="8">
    <location>
        <begin position="134"/>
        <end position="153"/>
    </location>
</feature>
<evidence type="ECO:0000313" key="11">
    <source>
        <dbReference type="Proteomes" id="UP000294841"/>
    </source>
</evidence>
<keyword evidence="11" id="KW-1185">Reference proteome</keyword>
<accession>A0A4V6NQ96</accession>
<name>A0A4V6NQ96_9PAST</name>
<evidence type="ECO:0000256" key="6">
    <source>
        <dbReference type="ARBA" id="ARBA00023136"/>
    </source>
</evidence>